<dbReference type="Proteomes" id="UP001210678">
    <property type="component" value="Unassembled WGS sequence"/>
</dbReference>
<dbReference type="Pfam" id="PF25917">
    <property type="entry name" value="BSH_RND"/>
    <property type="match status" value="1"/>
</dbReference>
<evidence type="ECO:0000259" key="3">
    <source>
        <dbReference type="Pfam" id="PF25876"/>
    </source>
</evidence>
<dbReference type="Gene3D" id="2.40.50.100">
    <property type="match status" value="1"/>
</dbReference>
<name>A0ABT4YUX4_9VIBR</name>
<evidence type="ECO:0000256" key="2">
    <source>
        <dbReference type="ARBA" id="ARBA00009477"/>
    </source>
</evidence>
<feature type="domain" description="Multidrug resistance protein MdtA-like beta-barrel" evidence="5">
    <location>
        <begin position="248"/>
        <end position="337"/>
    </location>
</feature>
<dbReference type="InterPro" id="IPR058625">
    <property type="entry name" value="MdtA-like_BSH"/>
</dbReference>
<evidence type="ECO:0000259" key="5">
    <source>
        <dbReference type="Pfam" id="PF25944"/>
    </source>
</evidence>
<comment type="subcellular location">
    <subcellularLocation>
        <location evidence="1">Cell inner membrane</location>
        <topology evidence="1">Lipid-anchor</topology>
    </subcellularLocation>
</comment>
<feature type="domain" description="Multidrug resistance protein MdtA-like barrel-sandwich hybrid" evidence="4">
    <location>
        <begin position="103"/>
        <end position="237"/>
    </location>
</feature>
<sequence>MLFLFEIFVNNFLLNLDKPRTLSGFLSSTLLTNKLLKIHNNRWLTNAKKLLLITVSSAAFLVGCGKEPLLQQAQAPLVSAEKVELTSYHRNQSYVGRVSAVEDVSITAQISGYLKSRHFTEGDTVEKGQLLYQIESSSYQAQVASAKAAIAQANADVQKAMLDFERGKDLLPKGNISRSEYDALTSIKLGAEAQLEAAKAQLNVAEVNLSYTRIEAPVSGRISESYVSTGDLVSPSTGTLTNIVSLDPIHASFTVSERDRLNMGMDDVEGRGEGATDKVEVHVILENDKTYNHSGYIDFIDNRIDVTTGTLAMRASFANPNQILLPGQHVKVNIQEKKAIEVITIPRRAVQSDLQGDYVMVLSDGDIAERHNVKLGKQTESGIIIVEGLSTSDRVITKGLQRVRNGIEVRMENASQAEKSTEEES</sequence>
<dbReference type="InterPro" id="IPR006143">
    <property type="entry name" value="RND_pump_MFP"/>
</dbReference>
<protein>
    <submittedName>
        <fullName evidence="7">Efflux RND transporter periplasmic adaptor subunit</fullName>
    </submittedName>
</protein>
<evidence type="ECO:0000313" key="7">
    <source>
        <dbReference type="EMBL" id="MDB1125390.1"/>
    </source>
</evidence>
<evidence type="ECO:0000259" key="4">
    <source>
        <dbReference type="Pfam" id="PF25917"/>
    </source>
</evidence>
<dbReference type="InterPro" id="IPR058624">
    <property type="entry name" value="MdtA-like_HH"/>
</dbReference>
<dbReference type="EMBL" id="JAQLOI010000003">
    <property type="protein sequence ID" value="MDB1125390.1"/>
    <property type="molecule type" value="Genomic_DNA"/>
</dbReference>
<dbReference type="Gene3D" id="2.40.30.170">
    <property type="match status" value="1"/>
</dbReference>
<keyword evidence="8" id="KW-1185">Reference proteome</keyword>
<dbReference type="PANTHER" id="PTHR30158:SF3">
    <property type="entry name" value="MULTIDRUG EFFLUX PUMP SUBUNIT ACRA-RELATED"/>
    <property type="match status" value="1"/>
</dbReference>
<dbReference type="Gene3D" id="2.40.420.20">
    <property type="match status" value="1"/>
</dbReference>
<dbReference type="PANTHER" id="PTHR30158">
    <property type="entry name" value="ACRA/E-RELATED COMPONENT OF DRUG EFFLUX TRANSPORTER"/>
    <property type="match status" value="1"/>
</dbReference>
<evidence type="ECO:0000259" key="6">
    <source>
        <dbReference type="Pfam" id="PF25967"/>
    </source>
</evidence>
<organism evidence="7 8">
    <name type="scientific">Vibrio algarum</name>
    <dbReference type="NCBI Taxonomy" id="3020714"/>
    <lineage>
        <taxon>Bacteria</taxon>
        <taxon>Pseudomonadati</taxon>
        <taxon>Pseudomonadota</taxon>
        <taxon>Gammaproteobacteria</taxon>
        <taxon>Vibrionales</taxon>
        <taxon>Vibrionaceae</taxon>
        <taxon>Vibrio</taxon>
    </lineage>
</organism>
<dbReference type="NCBIfam" id="TIGR01730">
    <property type="entry name" value="RND_mfp"/>
    <property type="match status" value="1"/>
</dbReference>
<comment type="similarity">
    <text evidence="2">Belongs to the membrane fusion protein (MFP) (TC 8.A.1) family.</text>
</comment>
<evidence type="ECO:0000256" key="1">
    <source>
        <dbReference type="ARBA" id="ARBA00004519"/>
    </source>
</evidence>
<dbReference type="Pfam" id="PF25944">
    <property type="entry name" value="Beta-barrel_RND"/>
    <property type="match status" value="1"/>
</dbReference>
<dbReference type="Gene3D" id="1.10.287.470">
    <property type="entry name" value="Helix hairpin bin"/>
    <property type="match status" value="1"/>
</dbReference>
<feature type="domain" description="Multidrug resistance protein MdtA-like C-terminal permuted SH3" evidence="6">
    <location>
        <begin position="342"/>
        <end position="402"/>
    </location>
</feature>
<dbReference type="RefSeq" id="WP_272139059.1">
    <property type="nucleotide sequence ID" value="NZ_JAQLOI010000003.1"/>
</dbReference>
<accession>A0ABT4YUX4</accession>
<feature type="domain" description="Multidrug resistance protein MdtA-like alpha-helical hairpin" evidence="3">
    <location>
        <begin position="143"/>
        <end position="212"/>
    </location>
</feature>
<dbReference type="SUPFAM" id="SSF111369">
    <property type="entry name" value="HlyD-like secretion proteins"/>
    <property type="match status" value="1"/>
</dbReference>
<dbReference type="InterPro" id="IPR058627">
    <property type="entry name" value="MdtA-like_C"/>
</dbReference>
<dbReference type="Pfam" id="PF25967">
    <property type="entry name" value="RND-MFP_C"/>
    <property type="match status" value="1"/>
</dbReference>
<comment type="caution">
    <text evidence="7">The sequence shown here is derived from an EMBL/GenBank/DDBJ whole genome shotgun (WGS) entry which is preliminary data.</text>
</comment>
<proteinExistence type="inferred from homology"/>
<evidence type="ECO:0000313" key="8">
    <source>
        <dbReference type="Proteomes" id="UP001210678"/>
    </source>
</evidence>
<reference evidence="7 8" key="1">
    <citation type="submission" date="2023-01" db="EMBL/GenBank/DDBJ databases">
        <title>Vibrio sp. KJ40-1 sp.nov, isolated from marine algae.</title>
        <authorList>
            <person name="Butt M."/>
            <person name="Kim J.M.J."/>
            <person name="Jeon C.O.C."/>
        </authorList>
    </citation>
    <scope>NUCLEOTIDE SEQUENCE [LARGE SCALE GENOMIC DNA]</scope>
    <source>
        <strain evidence="7 8">KJ40-1</strain>
    </source>
</reference>
<dbReference type="InterPro" id="IPR058626">
    <property type="entry name" value="MdtA-like_b-barrel"/>
</dbReference>
<dbReference type="Pfam" id="PF25876">
    <property type="entry name" value="HH_MFP_RND"/>
    <property type="match status" value="1"/>
</dbReference>
<gene>
    <name evidence="7" type="ORF">PGX00_17730</name>
</gene>